<reference evidence="2" key="1">
    <citation type="journal article" date="2022" name="Int. J. Mol. Sci.">
        <title>Draft Genome of Tanacetum Coccineum: Genomic Comparison of Closely Related Tanacetum-Family Plants.</title>
        <authorList>
            <person name="Yamashiro T."/>
            <person name="Shiraishi A."/>
            <person name="Nakayama K."/>
            <person name="Satake H."/>
        </authorList>
    </citation>
    <scope>NUCLEOTIDE SEQUENCE</scope>
</reference>
<comment type="caution">
    <text evidence="2">The sequence shown here is derived from an EMBL/GenBank/DDBJ whole genome shotgun (WGS) entry which is preliminary data.</text>
</comment>
<keyword evidence="3" id="KW-1185">Reference proteome</keyword>
<accession>A0ABQ4XNA1</accession>
<dbReference type="Gene3D" id="2.40.50.140">
    <property type="entry name" value="Nucleic acid-binding proteins"/>
    <property type="match status" value="1"/>
</dbReference>
<evidence type="ECO:0000313" key="2">
    <source>
        <dbReference type="EMBL" id="GJS66859.1"/>
    </source>
</evidence>
<proteinExistence type="predicted"/>
<gene>
    <name evidence="2" type="ORF">Tco_0681423</name>
</gene>
<dbReference type="InterPro" id="IPR012340">
    <property type="entry name" value="NA-bd_OB-fold"/>
</dbReference>
<organism evidence="2 3">
    <name type="scientific">Tanacetum coccineum</name>
    <dbReference type="NCBI Taxonomy" id="301880"/>
    <lineage>
        <taxon>Eukaryota</taxon>
        <taxon>Viridiplantae</taxon>
        <taxon>Streptophyta</taxon>
        <taxon>Embryophyta</taxon>
        <taxon>Tracheophyta</taxon>
        <taxon>Spermatophyta</taxon>
        <taxon>Magnoliopsida</taxon>
        <taxon>eudicotyledons</taxon>
        <taxon>Gunneridae</taxon>
        <taxon>Pentapetalae</taxon>
        <taxon>asterids</taxon>
        <taxon>campanulids</taxon>
        <taxon>Asterales</taxon>
        <taxon>Asteraceae</taxon>
        <taxon>Asteroideae</taxon>
        <taxon>Anthemideae</taxon>
        <taxon>Anthemidinae</taxon>
        <taxon>Tanacetum</taxon>
    </lineage>
</organism>
<evidence type="ECO:0000256" key="1">
    <source>
        <dbReference type="SAM" id="MobiDB-lite"/>
    </source>
</evidence>
<feature type="compositionally biased region" description="Basic and acidic residues" evidence="1">
    <location>
        <begin position="351"/>
        <end position="360"/>
    </location>
</feature>
<dbReference type="EMBL" id="BQNB010009678">
    <property type="protein sequence ID" value="GJS66859.1"/>
    <property type="molecule type" value="Genomic_DNA"/>
</dbReference>
<dbReference type="Proteomes" id="UP001151760">
    <property type="component" value="Unassembled WGS sequence"/>
</dbReference>
<reference evidence="2" key="2">
    <citation type="submission" date="2022-01" db="EMBL/GenBank/DDBJ databases">
        <authorList>
            <person name="Yamashiro T."/>
            <person name="Shiraishi A."/>
            <person name="Satake H."/>
            <person name="Nakayama K."/>
        </authorList>
    </citation>
    <scope>NUCLEOTIDE SEQUENCE</scope>
</reference>
<name>A0ABQ4XNA1_9ASTR</name>
<feature type="compositionally biased region" description="Polar residues" evidence="1">
    <location>
        <begin position="339"/>
        <end position="348"/>
    </location>
</feature>
<sequence length="378" mass="42734">MATTSTSKSTPEEKVKMIVTEPDVTIIAELKPTDTNKTIEAVVYRKWTSKHAQTQQPMKCCCILLDKQLLHLRKAYRISCFSCEQTGLWEQTLDNPTSLIFGRFIHLEEVPADDFPEHYFNFASYNELAARADVRNAVLTVVIPSTLPFGMTWPSTSIYKNMKPWKGQLHQQLPEPQAMLNVDNQRYENPEEEKFRNRFSLATLFDADPQNYEGVRFTSEATIYKINTQKKCYCFKAIINDGTATMSVTCFSDQANTLIRDCNDILAELPNKDPYELPSALKDLEVIPPEPIIQEQPRVTQVFEPDPPSPTLPPQTTTDAPISEDQPEATQPPRPLSPALSTTASNQPEVVEPKIAETKELQSTPPVTPETMKPVKRD</sequence>
<evidence type="ECO:0008006" key="4">
    <source>
        <dbReference type="Google" id="ProtNLM"/>
    </source>
</evidence>
<protein>
    <recommendedName>
        <fullName evidence="4">Nucleic acid-binding, OB-fold protein</fullName>
    </recommendedName>
</protein>
<evidence type="ECO:0000313" key="3">
    <source>
        <dbReference type="Proteomes" id="UP001151760"/>
    </source>
</evidence>
<feature type="region of interest" description="Disordered" evidence="1">
    <location>
        <begin position="301"/>
        <end position="378"/>
    </location>
</feature>